<evidence type="ECO:0000313" key="8">
    <source>
        <dbReference type="Proteomes" id="UP000304148"/>
    </source>
</evidence>
<dbReference type="Gene3D" id="1.10.10.60">
    <property type="entry name" value="Homeodomain-like"/>
    <property type="match status" value="1"/>
</dbReference>
<dbReference type="PANTHER" id="PTHR30055:SF234">
    <property type="entry name" value="HTH-TYPE TRANSCRIPTIONAL REGULATOR BETI"/>
    <property type="match status" value="1"/>
</dbReference>
<dbReference type="Pfam" id="PF00440">
    <property type="entry name" value="TetR_N"/>
    <property type="match status" value="1"/>
</dbReference>
<gene>
    <name evidence="6" type="ORF">M5X04_23285</name>
    <name evidence="7" type="ORF">PBLR_14555</name>
</gene>
<dbReference type="InterPro" id="IPR009057">
    <property type="entry name" value="Homeodomain-like_sf"/>
</dbReference>
<keyword evidence="3" id="KW-0804">Transcription</keyword>
<evidence type="ECO:0000259" key="5">
    <source>
        <dbReference type="PROSITE" id="PS50977"/>
    </source>
</evidence>
<accession>A0A383RH30</accession>
<reference evidence="6 9" key="3">
    <citation type="submission" date="2022-05" db="EMBL/GenBank/DDBJ databases">
        <title>Genome Sequencing of Bee-Associated Microbes.</title>
        <authorList>
            <person name="Dunlap C."/>
        </authorList>
    </citation>
    <scope>NUCLEOTIDE SEQUENCE [LARGE SCALE GENOMIC DNA]</scope>
    <source>
        <strain evidence="6 9">NRRL NRS-750</strain>
    </source>
</reference>
<evidence type="ECO:0000256" key="2">
    <source>
        <dbReference type="ARBA" id="ARBA00023125"/>
    </source>
</evidence>
<reference evidence="7" key="1">
    <citation type="submission" date="2018-08" db="EMBL/GenBank/DDBJ databases">
        <authorList>
            <person name="Ferrada E.E."/>
            <person name="Latorre B.A."/>
        </authorList>
    </citation>
    <scope>NUCLEOTIDE SEQUENCE</scope>
    <source>
        <strain evidence="7">Paenibacillus B-LR1</strain>
    </source>
</reference>
<protein>
    <submittedName>
        <fullName evidence="7">TetR family transcriptional regulator</fullName>
    </submittedName>
    <submittedName>
        <fullName evidence="6">TetR/AcrR family transcriptional regulator</fullName>
    </submittedName>
</protein>
<reference evidence="8" key="2">
    <citation type="submission" date="2018-08" db="EMBL/GenBank/DDBJ databases">
        <authorList>
            <person name="Chevrot R."/>
        </authorList>
    </citation>
    <scope>NUCLEOTIDE SEQUENCE [LARGE SCALE GENOMIC DNA]</scope>
</reference>
<keyword evidence="2 4" id="KW-0238">DNA-binding</keyword>
<evidence type="ECO:0000313" key="7">
    <source>
        <dbReference type="EMBL" id="SYX86133.1"/>
    </source>
</evidence>
<name>A0A383RH30_PAEAL</name>
<evidence type="ECO:0000256" key="4">
    <source>
        <dbReference type="PROSITE-ProRule" id="PRU00335"/>
    </source>
</evidence>
<dbReference type="SUPFAM" id="SSF46689">
    <property type="entry name" value="Homeodomain-like"/>
    <property type="match status" value="1"/>
</dbReference>
<dbReference type="GO" id="GO:0003700">
    <property type="term" value="F:DNA-binding transcription factor activity"/>
    <property type="evidence" value="ECO:0007669"/>
    <property type="project" value="TreeGrafter"/>
</dbReference>
<dbReference type="EMBL" id="LS992241">
    <property type="protein sequence ID" value="SYX86133.1"/>
    <property type="molecule type" value="Genomic_DNA"/>
</dbReference>
<dbReference type="PRINTS" id="PR00455">
    <property type="entry name" value="HTHTETR"/>
</dbReference>
<dbReference type="AlphaFoldDB" id="A0A383RH30"/>
<feature type="DNA-binding region" description="H-T-H motif" evidence="4">
    <location>
        <begin position="31"/>
        <end position="50"/>
    </location>
</feature>
<organism evidence="7 8">
    <name type="scientific">Paenibacillus alvei</name>
    <name type="common">Bacillus alvei</name>
    <dbReference type="NCBI Taxonomy" id="44250"/>
    <lineage>
        <taxon>Bacteria</taxon>
        <taxon>Bacillati</taxon>
        <taxon>Bacillota</taxon>
        <taxon>Bacilli</taxon>
        <taxon>Bacillales</taxon>
        <taxon>Paenibacillaceae</taxon>
        <taxon>Paenibacillus</taxon>
    </lineage>
</organism>
<evidence type="ECO:0000313" key="6">
    <source>
        <dbReference type="EMBL" id="MCY9532234.1"/>
    </source>
</evidence>
<evidence type="ECO:0000256" key="3">
    <source>
        <dbReference type="ARBA" id="ARBA00023163"/>
    </source>
</evidence>
<feature type="domain" description="HTH tetR-type" evidence="5">
    <location>
        <begin position="8"/>
        <end position="68"/>
    </location>
</feature>
<dbReference type="GO" id="GO:0000976">
    <property type="term" value="F:transcription cis-regulatory region binding"/>
    <property type="evidence" value="ECO:0007669"/>
    <property type="project" value="TreeGrafter"/>
</dbReference>
<proteinExistence type="predicted"/>
<dbReference type="RefSeq" id="WP_021254806.1">
    <property type="nucleotide sequence ID" value="NZ_JAMDLY010000019.1"/>
</dbReference>
<dbReference type="InterPro" id="IPR050109">
    <property type="entry name" value="HTH-type_TetR-like_transc_reg"/>
</dbReference>
<dbReference type="Proteomes" id="UP001527090">
    <property type="component" value="Unassembled WGS sequence"/>
</dbReference>
<dbReference type="InterPro" id="IPR001647">
    <property type="entry name" value="HTH_TetR"/>
</dbReference>
<dbReference type="InterPro" id="IPR023772">
    <property type="entry name" value="DNA-bd_HTH_TetR-type_CS"/>
</dbReference>
<dbReference type="PROSITE" id="PS01081">
    <property type="entry name" value="HTH_TETR_1"/>
    <property type="match status" value="1"/>
</dbReference>
<keyword evidence="9" id="KW-1185">Reference proteome</keyword>
<evidence type="ECO:0000256" key="1">
    <source>
        <dbReference type="ARBA" id="ARBA00023015"/>
    </source>
</evidence>
<keyword evidence="1" id="KW-0805">Transcription regulation</keyword>
<dbReference type="PANTHER" id="PTHR30055">
    <property type="entry name" value="HTH-TYPE TRANSCRIPTIONAL REGULATOR RUTR"/>
    <property type="match status" value="1"/>
</dbReference>
<sequence>MSPKDPSLSRKDQIIDAAVASFAEHGFYKTTTAKIAKSAGVTQPYVFHFFKSKEELFIAVLDRATEKIEEAFSSVDAPPEQFVETMGRAFGKLIETHRDEMLVTMQAFTTSEPAIRDSVRDHFTAIHQTVIRRFEQAGIPNAKFAASMFIGSGLIITMSEVLEAPNLSPWPSK</sequence>
<dbReference type="Proteomes" id="UP000304148">
    <property type="component" value="Chromosome"/>
</dbReference>
<dbReference type="Gene3D" id="1.10.357.10">
    <property type="entry name" value="Tetracycline Repressor, domain 2"/>
    <property type="match status" value="1"/>
</dbReference>
<dbReference type="PROSITE" id="PS50977">
    <property type="entry name" value="HTH_TETR_2"/>
    <property type="match status" value="1"/>
</dbReference>
<dbReference type="EMBL" id="JAMDLY010000019">
    <property type="protein sequence ID" value="MCY9532234.1"/>
    <property type="molecule type" value="Genomic_DNA"/>
</dbReference>
<evidence type="ECO:0000313" key="9">
    <source>
        <dbReference type="Proteomes" id="UP001527090"/>
    </source>
</evidence>